<evidence type="ECO:0000313" key="3">
    <source>
        <dbReference type="Proteomes" id="UP000184139"/>
    </source>
</evidence>
<evidence type="ECO:0000259" key="1">
    <source>
        <dbReference type="Pfam" id="PF02607"/>
    </source>
</evidence>
<dbReference type="Proteomes" id="UP000184139">
    <property type="component" value="Unassembled WGS sequence"/>
</dbReference>
<name>A0A1M5RWR0_9BACT</name>
<accession>A0A1M5RWR0</accession>
<evidence type="ECO:0000313" key="2">
    <source>
        <dbReference type="EMBL" id="SHH30619.1"/>
    </source>
</evidence>
<dbReference type="STRING" id="1121409.SAMN02745124_00035"/>
<dbReference type="InterPro" id="IPR036594">
    <property type="entry name" value="Meth_synthase_dom"/>
</dbReference>
<organism evidence="2 3">
    <name type="scientific">Desulfofustis glycolicus DSM 9705</name>
    <dbReference type="NCBI Taxonomy" id="1121409"/>
    <lineage>
        <taxon>Bacteria</taxon>
        <taxon>Pseudomonadati</taxon>
        <taxon>Thermodesulfobacteriota</taxon>
        <taxon>Desulfobulbia</taxon>
        <taxon>Desulfobulbales</taxon>
        <taxon>Desulfocapsaceae</taxon>
        <taxon>Desulfofustis</taxon>
    </lineage>
</organism>
<feature type="domain" description="B12-binding N-terminal" evidence="1">
    <location>
        <begin position="16"/>
        <end position="88"/>
    </location>
</feature>
<keyword evidence="3" id="KW-1185">Reference proteome</keyword>
<dbReference type="EMBL" id="FQXS01000001">
    <property type="protein sequence ID" value="SHH30619.1"/>
    <property type="molecule type" value="Genomic_DNA"/>
</dbReference>
<dbReference type="Pfam" id="PF02607">
    <property type="entry name" value="B12-binding_2"/>
    <property type="match status" value="1"/>
</dbReference>
<protein>
    <submittedName>
        <fullName evidence="2">B12 binding domain-containing protein</fullName>
    </submittedName>
</protein>
<dbReference type="AlphaFoldDB" id="A0A1M5RWR0"/>
<gene>
    <name evidence="2" type="ORF">SAMN02745124_00035</name>
</gene>
<proteinExistence type="predicted"/>
<sequence length="101" mass="11599">MTENVHKCSMISEDVYDRYLEALLRGDSCTCLKIIDGLLDEQVRPIVMYVDLLQRSLYRIGELWEHNRVSVATEHLATTITERTLAAIYPTLSWPENGASR</sequence>
<dbReference type="InterPro" id="IPR003759">
    <property type="entry name" value="Cbl-bd_cap"/>
</dbReference>
<dbReference type="Gene3D" id="1.10.1240.10">
    <property type="entry name" value="Methionine synthase domain"/>
    <property type="match status" value="1"/>
</dbReference>
<reference evidence="2 3" key="1">
    <citation type="submission" date="2016-11" db="EMBL/GenBank/DDBJ databases">
        <authorList>
            <person name="Jaros S."/>
            <person name="Januszkiewicz K."/>
            <person name="Wedrychowicz H."/>
        </authorList>
    </citation>
    <scope>NUCLEOTIDE SEQUENCE [LARGE SCALE GENOMIC DNA]</scope>
    <source>
        <strain evidence="2 3">DSM 9705</strain>
    </source>
</reference>